<evidence type="ECO:0000313" key="1">
    <source>
        <dbReference type="EMBL" id="KAI0068983.1"/>
    </source>
</evidence>
<name>A0ACB8TKP5_9AGAM</name>
<sequence>MDVALAEAHFQDQAARLSTPPRSTPPGNPLVTDPHAPTSFSGDIHNPGAACTPKTPLTPMKFSSRASFIFSNNCVPSSATVSDFALARIAHGTLPRTPESFEIAPRLGLPFLAKTASEDALPLSAEQGLAASDTDPSHSQSETRRLFLDGCGEIPDLALVSSPSALATSNTGGPPAGLTVNTDLHTPRTSPPNALPVSEEILASASTLMHDISSSVSTGEASESLLFLPQDLVPSSSSSPPSPDSSMDTSSVIENGTGILRLTSDARQPDDLFLIKMKGVQTIPAVQAEDLALPSSSPSSPDLSARSPSSIVEGGSSPSLPAPSSSPLSHPATDFGNEDTLVDIMDDKVDCTQLSPARPSRTIMSSPGPSFLDDEPVACSSPAASRTVLGKRGQELSNESSIERDTQVKRFRMDDTMSSPPRSAPAPRRPTQASQRLSHKKLITPFRTPFRGTAMSNALKTEVDTDTHIPPPAPCPPRGGRETSNTPGPFVQRLEKPNIAKTMTKLALASKAASQFRSPFAATSTGDRSRTVILPTQTIQALERKVTTLRRAVKIKHEGDAGKLDSLARKWRDAGREAAYELWSIVRNRAEEVNTGGKSGGDWGWGPGPWDEKEGNASAEGGMDDGMDLDIGKEHADEDAEEERETLGIMLRKLGIAPETLGWNDAEEVFLDD</sequence>
<organism evidence="1 2">
    <name type="scientific">Artomyces pyxidatus</name>
    <dbReference type="NCBI Taxonomy" id="48021"/>
    <lineage>
        <taxon>Eukaryota</taxon>
        <taxon>Fungi</taxon>
        <taxon>Dikarya</taxon>
        <taxon>Basidiomycota</taxon>
        <taxon>Agaricomycotina</taxon>
        <taxon>Agaricomycetes</taxon>
        <taxon>Russulales</taxon>
        <taxon>Auriscalpiaceae</taxon>
        <taxon>Artomyces</taxon>
    </lineage>
</organism>
<protein>
    <submittedName>
        <fullName evidence="1">Uncharacterized protein</fullName>
    </submittedName>
</protein>
<dbReference type="Proteomes" id="UP000814140">
    <property type="component" value="Unassembled WGS sequence"/>
</dbReference>
<evidence type="ECO:0000313" key="2">
    <source>
        <dbReference type="Proteomes" id="UP000814140"/>
    </source>
</evidence>
<keyword evidence="2" id="KW-1185">Reference proteome</keyword>
<reference evidence="1" key="1">
    <citation type="submission" date="2021-03" db="EMBL/GenBank/DDBJ databases">
        <authorList>
            <consortium name="DOE Joint Genome Institute"/>
            <person name="Ahrendt S."/>
            <person name="Looney B.P."/>
            <person name="Miyauchi S."/>
            <person name="Morin E."/>
            <person name="Drula E."/>
            <person name="Courty P.E."/>
            <person name="Chicoki N."/>
            <person name="Fauchery L."/>
            <person name="Kohler A."/>
            <person name="Kuo A."/>
            <person name="Labutti K."/>
            <person name="Pangilinan J."/>
            <person name="Lipzen A."/>
            <person name="Riley R."/>
            <person name="Andreopoulos W."/>
            <person name="He G."/>
            <person name="Johnson J."/>
            <person name="Barry K.W."/>
            <person name="Grigoriev I.V."/>
            <person name="Nagy L."/>
            <person name="Hibbett D."/>
            <person name="Henrissat B."/>
            <person name="Matheny P.B."/>
            <person name="Labbe J."/>
            <person name="Martin F."/>
        </authorList>
    </citation>
    <scope>NUCLEOTIDE SEQUENCE</scope>
    <source>
        <strain evidence="1">HHB10654</strain>
    </source>
</reference>
<accession>A0ACB8TKP5</accession>
<gene>
    <name evidence="1" type="ORF">BV25DRAFT_70733</name>
</gene>
<dbReference type="EMBL" id="MU277187">
    <property type="protein sequence ID" value="KAI0068983.1"/>
    <property type="molecule type" value="Genomic_DNA"/>
</dbReference>
<comment type="caution">
    <text evidence="1">The sequence shown here is derived from an EMBL/GenBank/DDBJ whole genome shotgun (WGS) entry which is preliminary data.</text>
</comment>
<reference evidence="1" key="2">
    <citation type="journal article" date="2022" name="New Phytol.">
        <title>Evolutionary transition to the ectomycorrhizal habit in the genomes of a hyperdiverse lineage of mushroom-forming fungi.</title>
        <authorList>
            <person name="Looney B."/>
            <person name="Miyauchi S."/>
            <person name="Morin E."/>
            <person name="Drula E."/>
            <person name="Courty P.E."/>
            <person name="Kohler A."/>
            <person name="Kuo A."/>
            <person name="LaButti K."/>
            <person name="Pangilinan J."/>
            <person name="Lipzen A."/>
            <person name="Riley R."/>
            <person name="Andreopoulos W."/>
            <person name="He G."/>
            <person name="Johnson J."/>
            <person name="Nolan M."/>
            <person name="Tritt A."/>
            <person name="Barry K.W."/>
            <person name="Grigoriev I.V."/>
            <person name="Nagy L.G."/>
            <person name="Hibbett D."/>
            <person name="Henrissat B."/>
            <person name="Matheny P.B."/>
            <person name="Labbe J."/>
            <person name="Martin F.M."/>
        </authorList>
    </citation>
    <scope>NUCLEOTIDE SEQUENCE</scope>
    <source>
        <strain evidence="1">HHB10654</strain>
    </source>
</reference>
<proteinExistence type="predicted"/>